<evidence type="ECO:0000256" key="5">
    <source>
        <dbReference type="ARBA" id="ARBA00023139"/>
    </source>
</evidence>
<accession>A0A369WLW9</accession>
<dbReference type="OrthoDB" id="6708821at2"/>
<dbReference type="GO" id="GO:0009252">
    <property type="term" value="P:peptidoglycan biosynthetic process"/>
    <property type="evidence" value="ECO:0007669"/>
    <property type="project" value="UniProtKB-KW"/>
</dbReference>
<dbReference type="CDD" id="cd06339">
    <property type="entry name" value="PBP1_YraM_LppC_lipoprotein-like"/>
    <property type="match status" value="1"/>
</dbReference>
<evidence type="ECO:0000256" key="7">
    <source>
        <dbReference type="ARBA" id="ARBA00023288"/>
    </source>
</evidence>
<dbReference type="PANTHER" id="PTHR38038:SF1">
    <property type="entry name" value="PENICILLIN-BINDING PROTEIN ACTIVATOR LPOA"/>
    <property type="match status" value="1"/>
</dbReference>
<reference evidence="8 9" key="1">
    <citation type="submission" date="2018-07" db="EMBL/GenBank/DDBJ databases">
        <title>Motiliproteus coralliicola sp. nov., a bacterium isolated from Coral.</title>
        <authorList>
            <person name="Wang G."/>
        </authorList>
    </citation>
    <scope>NUCLEOTIDE SEQUENCE [LARGE SCALE GENOMIC DNA]</scope>
    <source>
        <strain evidence="8 9">C34</strain>
    </source>
</reference>
<dbReference type="InterPro" id="IPR007443">
    <property type="entry name" value="LpoA"/>
</dbReference>
<name>A0A369WLW9_9GAMM</name>
<dbReference type="Gene3D" id="1.25.40.10">
    <property type="entry name" value="Tetratricopeptide repeat domain"/>
    <property type="match status" value="1"/>
</dbReference>
<evidence type="ECO:0000256" key="3">
    <source>
        <dbReference type="ARBA" id="ARBA00022984"/>
    </source>
</evidence>
<dbReference type="Gene3D" id="3.40.50.2300">
    <property type="match status" value="2"/>
</dbReference>
<dbReference type="GO" id="GO:0030234">
    <property type="term" value="F:enzyme regulator activity"/>
    <property type="evidence" value="ECO:0007669"/>
    <property type="project" value="TreeGrafter"/>
</dbReference>
<dbReference type="GO" id="GO:0008360">
    <property type="term" value="P:regulation of cell shape"/>
    <property type="evidence" value="ECO:0007669"/>
    <property type="project" value="UniProtKB-KW"/>
</dbReference>
<keyword evidence="5" id="KW-0564">Palmitate</keyword>
<dbReference type="SUPFAM" id="SSF53822">
    <property type="entry name" value="Periplasmic binding protein-like I"/>
    <property type="match status" value="1"/>
</dbReference>
<gene>
    <name evidence="8" type="ORF">DV711_08785</name>
</gene>
<keyword evidence="2" id="KW-0133">Cell shape</keyword>
<keyword evidence="3" id="KW-0573">Peptidoglycan synthesis</keyword>
<dbReference type="Proteomes" id="UP000253769">
    <property type="component" value="Unassembled WGS sequence"/>
</dbReference>
<dbReference type="PANTHER" id="PTHR38038">
    <property type="entry name" value="PENICILLIN-BINDING PROTEIN ACTIVATOR LPOA"/>
    <property type="match status" value="1"/>
</dbReference>
<evidence type="ECO:0000313" key="8">
    <source>
        <dbReference type="EMBL" id="RDE22667.1"/>
    </source>
</evidence>
<protein>
    <recommendedName>
        <fullName evidence="10">Penicillin-binding protein activator</fullName>
    </recommendedName>
</protein>
<dbReference type="EMBL" id="QQOH01000002">
    <property type="protein sequence ID" value="RDE22667.1"/>
    <property type="molecule type" value="Genomic_DNA"/>
</dbReference>
<dbReference type="InterPro" id="IPR011990">
    <property type="entry name" value="TPR-like_helical_dom_sf"/>
</dbReference>
<evidence type="ECO:0000256" key="1">
    <source>
        <dbReference type="ARBA" id="ARBA00022729"/>
    </source>
</evidence>
<dbReference type="Gene3D" id="1.25.40.650">
    <property type="match status" value="1"/>
</dbReference>
<evidence type="ECO:0008006" key="10">
    <source>
        <dbReference type="Google" id="ProtNLM"/>
    </source>
</evidence>
<keyword evidence="1" id="KW-0732">Signal</keyword>
<comment type="caution">
    <text evidence="8">The sequence shown here is derived from an EMBL/GenBank/DDBJ whole genome shotgun (WGS) entry which is preliminary data.</text>
</comment>
<evidence type="ECO:0000313" key="9">
    <source>
        <dbReference type="Proteomes" id="UP000253769"/>
    </source>
</evidence>
<dbReference type="InterPro" id="IPR028082">
    <property type="entry name" value="Peripla_BP_I"/>
</dbReference>
<proteinExistence type="predicted"/>
<dbReference type="GO" id="GO:0031241">
    <property type="term" value="C:periplasmic side of cell outer membrane"/>
    <property type="evidence" value="ECO:0007669"/>
    <property type="project" value="TreeGrafter"/>
</dbReference>
<keyword evidence="7" id="KW-0449">Lipoprotein</keyword>
<keyword evidence="4" id="KW-0472">Membrane</keyword>
<keyword evidence="9" id="KW-1185">Reference proteome</keyword>
<evidence type="ECO:0000256" key="2">
    <source>
        <dbReference type="ARBA" id="ARBA00022960"/>
    </source>
</evidence>
<keyword evidence="6" id="KW-0998">Cell outer membrane</keyword>
<dbReference type="Pfam" id="PF04348">
    <property type="entry name" value="LppC"/>
    <property type="match status" value="1"/>
</dbReference>
<organism evidence="8 9">
    <name type="scientific">Motiliproteus coralliicola</name>
    <dbReference type="NCBI Taxonomy" id="2283196"/>
    <lineage>
        <taxon>Bacteria</taxon>
        <taxon>Pseudomonadati</taxon>
        <taxon>Pseudomonadota</taxon>
        <taxon>Gammaproteobacteria</taxon>
        <taxon>Oceanospirillales</taxon>
        <taxon>Oceanospirillaceae</taxon>
        <taxon>Motiliproteus</taxon>
    </lineage>
</organism>
<evidence type="ECO:0000256" key="4">
    <source>
        <dbReference type="ARBA" id="ARBA00023136"/>
    </source>
</evidence>
<dbReference type="AlphaFoldDB" id="A0A369WLW9"/>
<evidence type="ECO:0000256" key="6">
    <source>
        <dbReference type="ARBA" id="ARBA00023237"/>
    </source>
</evidence>
<sequence>MMNSPSGPQPRTDGSKTKVKLFRSVNAVLLLGLLVAGCTSQPPSTTPPSEPETPQGRELTEVEQLLLQAETAAPLARAEYTLAAAEKLLQQQEYASAAELLAQINPLLLPELQQLRLWLLQAEAANALQLAEQSQQWLARIENPRLLVAEDYRRYIALRSDNFRQLGDTQATLKALISESESAPLEQQSQLADEIWLLLERIDPAELVQMLQQENSYLEQGWYELAQLSQRPDQDVIQLTEALEGWYSLWGMHPAATNLPQSLQQLRQFSADRPTHIAVLLPQTGKLAKPGRAVIEGLMNAHYQQLQQGQSPARVSFFDSARIEDLQQFYLEAQQQQVDLVIGPLDKDRLRQLTERPGLPIPTLALNSVDSSTSTLNLFQFGLRTEDEAIQSADQAWADGHRVALTLTPATSWGDRIQQAFNQRWLTLGGVLAGGERFTGEKDFSDRISHLLATDASEARAKQLANLIRQPFEFEPRRRQDPDLLFMTALNKDARQIKPTLAFHYASDLPVYATSHLFDGQPDANRYQDLNGIRFNAMPWVIEPQNPARARLEPYRDNTRSRFGRLYALGIDSYRLIPYLKLLQELPGAHLQGQTGRLSIDLLGQVSRTQPWSLIKDGLILPQNAEQP</sequence>